<dbReference type="PIRSF" id="PIRSF000535">
    <property type="entry name" value="1PFK/6PFK/LacC"/>
    <property type="match status" value="1"/>
</dbReference>
<dbReference type="PANTHER" id="PTHR46566:SF5">
    <property type="entry name" value="1-PHOSPHOFRUCTOKINASE"/>
    <property type="match status" value="1"/>
</dbReference>
<dbReference type="EMBL" id="JACDUR010000010">
    <property type="protein sequence ID" value="MBA2897243.1"/>
    <property type="molecule type" value="Genomic_DNA"/>
</dbReference>
<evidence type="ECO:0000256" key="5">
    <source>
        <dbReference type="ARBA" id="ARBA00022840"/>
    </source>
</evidence>
<feature type="compositionally biased region" description="Low complexity" evidence="7">
    <location>
        <begin position="203"/>
        <end position="243"/>
    </location>
</feature>
<evidence type="ECO:0000313" key="9">
    <source>
        <dbReference type="EMBL" id="MBA2897243.1"/>
    </source>
</evidence>
<dbReference type="GO" id="GO:0008443">
    <property type="term" value="F:phosphofructokinase activity"/>
    <property type="evidence" value="ECO:0007669"/>
    <property type="project" value="TreeGrafter"/>
</dbReference>
<accession>A0A7W0CU45</accession>
<feature type="region of interest" description="Disordered" evidence="7">
    <location>
        <begin position="190"/>
        <end position="244"/>
    </location>
</feature>
<dbReference type="PANTHER" id="PTHR46566">
    <property type="entry name" value="1-PHOSPHOFRUCTOKINASE-RELATED"/>
    <property type="match status" value="1"/>
</dbReference>
<protein>
    <submittedName>
        <fullName evidence="9">Tagatose 6-phosphate kinase</fullName>
        <ecNumber evidence="9">2.7.1.144</ecNumber>
    </submittedName>
</protein>
<organism evidence="9 10">
    <name type="scientific">Nonomuraea soli</name>
    <dbReference type="NCBI Taxonomy" id="1032476"/>
    <lineage>
        <taxon>Bacteria</taxon>
        <taxon>Bacillati</taxon>
        <taxon>Actinomycetota</taxon>
        <taxon>Actinomycetes</taxon>
        <taxon>Streptosporangiales</taxon>
        <taxon>Streptosporangiaceae</taxon>
        <taxon>Nonomuraea</taxon>
    </lineage>
</organism>
<evidence type="ECO:0000256" key="4">
    <source>
        <dbReference type="ARBA" id="ARBA00022777"/>
    </source>
</evidence>
<dbReference type="InterPro" id="IPR029056">
    <property type="entry name" value="Ribokinase-like"/>
</dbReference>
<keyword evidence="4 9" id="KW-0418">Kinase</keyword>
<dbReference type="EC" id="2.7.1.144" evidence="9"/>
<evidence type="ECO:0000256" key="6">
    <source>
        <dbReference type="PIRNR" id="PIRNR000535"/>
    </source>
</evidence>
<comment type="similarity">
    <text evidence="1">Belongs to the carbohydrate kinase PfkB family.</text>
</comment>
<evidence type="ECO:0000256" key="2">
    <source>
        <dbReference type="ARBA" id="ARBA00022679"/>
    </source>
</evidence>
<keyword evidence="3" id="KW-0547">Nucleotide-binding</keyword>
<dbReference type="Pfam" id="PF00294">
    <property type="entry name" value="PfkB"/>
    <property type="match status" value="2"/>
</dbReference>
<dbReference type="GO" id="GO:0009024">
    <property type="term" value="F:tagatose-6-phosphate kinase activity"/>
    <property type="evidence" value="ECO:0007669"/>
    <property type="project" value="UniProtKB-EC"/>
</dbReference>
<keyword evidence="2 6" id="KW-0808">Transferase</keyword>
<dbReference type="InterPro" id="IPR011611">
    <property type="entry name" value="PfkB_dom"/>
</dbReference>
<evidence type="ECO:0000256" key="1">
    <source>
        <dbReference type="ARBA" id="ARBA00010688"/>
    </source>
</evidence>
<reference evidence="9 10" key="1">
    <citation type="submission" date="2020-07" db="EMBL/GenBank/DDBJ databases">
        <title>Genomic Encyclopedia of Type Strains, Phase IV (KMG-IV): sequencing the most valuable type-strain genomes for metagenomic binning, comparative biology and taxonomic classification.</title>
        <authorList>
            <person name="Goeker M."/>
        </authorList>
    </citation>
    <scope>NUCLEOTIDE SEQUENCE [LARGE SCALE GENOMIC DNA]</scope>
    <source>
        <strain evidence="9 10">DSM 45533</strain>
    </source>
</reference>
<evidence type="ECO:0000256" key="7">
    <source>
        <dbReference type="SAM" id="MobiDB-lite"/>
    </source>
</evidence>
<dbReference type="Gene3D" id="3.40.1190.20">
    <property type="match status" value="2"/>
</dbReference>
<dbReference type="GO" id="GO:0005524">
    <property type="term" value="F:ATP binding"/>
    <property type="evidence" value="ECO:0007669"/>
    <property type="project" value="UniProtKB-KW"/>
</dbReference>
<dbReference type="Proteomes" id="UP000530928">
    <property type="component" value="Unassembled WGS sequence"/>
</dbReference>
<keyword evidence="5" id="KW-0067">ATP-binding</keyword>
<proteinExistence type="inferred from homology"/>
<dbReference type="CDD" id="cd01164">
    <property type="entry name" value="FruK_PfkB_like"/>
    <property type="match status" value="1"/>
</dbReference>
<dbReference type="SUPFAM" id="SSF53613">
    <property type="entry name" value="Ribokinase-like"/>
    <property type="match status" value="1"/>
</dbReference>
<dbReference type="RefSeq" id="WP_181615939.1">
    <property type="nucleotide sequence ID" value="NZ_BAABAM010000010.1"/>
</dbReference>
<keyword evidence="10" id="KW-1185">Reference proteome</keyword>
<feature type="domain" description="Carbohydrate kinase PfkB" evidence="8">
    <location>
        <begin position="10"/>
        <end position="191"/>
    </location>
</feature>
<name>A0A7W0CU45_9ACTN</name>
<comment type="caution">
    <text evidence="9">The sequence shown here is derived from an EMBL/GenBank/DDBJ whole genome shotgun (WGS) entry which is preliminary data.</text>
</comment>
<dbReference type="AlphaFoldDB" id="A0A7W0CU45"/>
<evidence type="ECO:0000313" key="10">
    <source>
        <dbReference type="Proteomes" id="UP000530928"/>
    </source>
</evidence>
<feature type="domain" description="Carbohydrate kinase PfkB" evidence="8">
    <location>
        <begin position="256"/>
        <end position="335"/>
    </location>
</feature>
<evidence type="ECO:0000259" key="8">
    <source>
        <dbReference type="Pfam" id="PF00294"/>
    </source>
</evidence>
<dbReference type="GO" id="GO:0005829">
    <property type="term" value="C:cytosol"/>
    <property type="evidence" value="ECO:0007669"/>
    <property type="project" value="TreeGrafter"/>
</dbReference>
<sequence length="359" mass="35454">MILTVTLNAAMDVTYWVDSFTSGEMNRVRRVVRQAGGKGVNVARVLHGLGHEVLATGLAGGTTGDLILADLAGAGIAADFTAIAAESRSTTVVHDLAAQEATLLNEPGPAVTPEECAAFLERFGELVGQASVVVVSGSLPAEAPTTMYADISGLAAKRGVPVIVDADGATLLRSLDGTPTIVKPNASELAGALPELPDPPSASPASASPASASPASASPASASPASASTAPGSSGSSGSPASSRLPAELLGHLLRAEHLRDRGAGSVVVSLGAEGVLAVTGEGVLRARLPYRVEGNATGAGDALVAGLALGLAEGTAWPERLRRAAALGAAAVAAPVAGGFDEAVYAEISPDIVIEGAS</sequence>
<dbReference type="InterPro" id="IPR017583">
    <property type="entry name" value="Tagatose/fructose_Pkinase"/>
</dbReference>
<gene>
    <name evidence="9" type="ORF">HNR30_008639</name>
</gene>
<evidence type="ECO:0000256" key="3">
    <source>
        <dbReference type="ARBA" id="ARBA00022741"/>
    </source>
</evidence>